<accession>A0A653IF52</accession>
<evidence type="ECO:0008006" key="3">
    <source>
        <dbReference type="Google" id="ProtNLM"/>
    </source>
</evidence>
<name>A0A653IF52_9BACL</name>
<dbReference type="InterPro" id="IPR023203">
    <property type="entry name" value="TTHA0068_sf"/>
</dbReference>
<sequence>MHPIEQFTFEFNIQEDYFECHEVLEELWQAGNRTDESLVALIQLAVARYHHRRGNVTGAMRTYPKAFQKIERHAASITQLGIDATQLLTLKSAFMEPEYRRIHLPVDERLEQRMKTQSLEPLDRTFLIDKHRLRNRQDVIDARQVALKNRGKWKNRP</sequence>
<dbReference type="EMBL" id="CABWKQ010000030">
    <property type="protein sequence ID" value="VWX37889.1"/>
    <property type="molecule type" value="Genomic_DNA"/>
</dbReference>
<dbReference type="Gene3D" id="1.10.3450.10">
    <property type="entry name" value="TTHA0068-like"/>
    <property type="match status" value="1"/>
</dbReference>
<reference evidence="1 2" key="1">
    <citation type="submission" date="2019-10" db="EMBL/GenBank/DDBJ databases">
        <authorList>
            <person name="Karimi E."/>
        </authorList>
    </citation>
    <scope>NUCLEOTIDE SEQUENCE [LARGE SCALE GENOMIC DNA]</scope>
    <source>
        <strain evidence="1">Exiguobacterium sp. 9Y</strain>
    </source>
</reference>
<proteinExistence type="predicted"/>
<dbReference type="Proteomes" id="UP000439752">
    <property type="component" value="Unassembled WGS sequence"/>
</dbReference>
<keyword evidence="2" id="KW-1185">Reference proteome</keyword>
<dbReference type="PANTHER" id="PTHR34796">
    <property type="entry name" value="EXPRESSED PROTEIN"/>
    <property type="match status" value="1"/>
</dbReference>
<organism evidence="1 2">
    <name type="scientific">Exiguobacterium oxidotolerans</name>
    <dbReference type="NCBI Taxonomy" id="223958"/>
    <lineage>
        <taxon>Bacteria</taxon>
        <taxon>Bacillati</taxon>
        <taxon>Bacillota</taxon>
        <taxon>Bacilli</taxon>
        <taxon>Bacillales</taxon>
        <taxon>Bacillales Family XII. Incertae Sedis</taxon>
        <taxon>Exiguobacterium</taxon>
    </lineage>
</organism>
<dbReference type="AlphaFoldDB" id="A0A653IF52"/>
<dbReference type="RefSeq" id="WP_159173778.1">
    <property type="nucleotide sequence ID" value="NZ_LR732312.1"/>
</dbReference>
<dbReference type="SUPFAM" id="SSF140663">
    <property type="entry name" value="TTHA0068-like"/>
    <property type="match status" value="1"/>
</dbReference>
<gene>
    <name evidence="1" type="ORF">EXIGUO9Y_360166</name>
</gene>
<dbReference type="InterPro" id="IPR005500">
    <property type="entry name" value="DUF309"/>
</dbReference>
<evidence type="ECO:0000313" key="2">
    <source>
        <dbReference type="Proteomes" id="UP000439752"/>
    </source>
</evidence>
<dbReference type="PANTHER" id="PTHR34796:SF1">
    <property type="entry name" value="EXPRESSED PROTEIN"/>
    <property type="match status" value="1"/>
</dbReference>
<dbReference type="Pfam" id="PF03745">
    <property type="entry name" value="DUF309"/>
    <property type="match status" value="1"/>
</dbReference>
<protein>
    <recommendedName>
        <fullName evidence="3">DUF309 domain-containing protein</fullName>
    </recommendedName>
</protein>
<evidence type="ECO:0000313" key="1">
    <source>
        <dbReference type="EMBL" id="VWX37889.1"/>
    </source>
</evidence>